<gene>
    <name evidence="2" type="ORF">SAMN04487818_112171</name>
</gene>
<dbReference type="InterPro" id="IPR029479">
    <property type="entry name" value="Nitroreductase"/>
</dbReference>
<dbReference type="NCBIfam" id="NF047509">
    <property type="entry name" value="Rv3131_FMN_oxido"/>
    <property type="match status" value="1"/>
</dbReference>
<accession>A0A1H9X210</accession>
<dbReference type="EMBL" id="FOGI01000012">
    <property type="protein sequence ID" value="SES40216.1"/>
    <property type="molecule type" value="Genomic_DNA"/>
</dbReference>
<sequence length="337" mass="36405">MPVRTTRHLTDLTGAARTAPPRWTEDEVAVLAAALTAAPSVHNSQPWSLRLRDRTATVFERVDITLPRHDPMGRDRLVSCGAAVANLRLAVRRLGWTAPWRQFPDQAAPGAVAEVEAGGPAEPTETELAGYGAIARRSSHRGPFAAEPVDPALLRSLRDTAADVEVPGVVAHVLRGEDRTHLARVLSHSALVLRQDDAYQRELAAWRGGEGIATADAPWSLPWAGLVDRTTAVPDDTVLAERLARESYLVVGTTGDGRSDHLHAGMLTQRLWLAAVAAGLACSIMTQPLHVPESRAGLIERLELAGYPQVLVRLGHPAHPPRPTSRRPLAEVVHIED</sequence>
<protein>
    <submittedName>
        <fullName evidence="2">Nitroreductase family protein</fullName>
    </submittedName>
</protein>
<dbReference type="AlphaFoldDB" id="A0A1H9X210"/>
<dbReference type="Proteomes" id="UP000199051">
    <property type="component" value="Unassembled WGS sequence"/>
</dbReference>
<dbReference type="InterPro" id="IPR000415">
    <property type="entry name" value="Nitroreductase-like"/>
</dbReference>
<dbReference type="Gene3D" id="3.40.109.10">
    <property type="entry name" value="NADH Oxidase"/>
    <property type="match status" value="1"/>
</dbReference>
<dbReference type="SUPFAM" id="SSF55469">
    <property type="entry name" value="FMN-dependent nitroreductase-like"/>
    <property type="match status" value="2"/>
</dbReference>
<keyword evidence="3" id="KW-1185">Reference proteome</keyword>
<organism evidence="2 3">
    <name type="scientific">Actinokineospora terrae</name>
    <dbReference type="NCBI Taxonomy" id="155974"/>
    <lineage>
        <taxon>Bacteria</taxon>
        <taxon>Bacillati</taxon>
        <taxon>Actinomycetota</taxon>
        <taxon>Actinomycetes</taxon>
        <taxon>Pseudonocardiales</taxon>
        <taxon>Pseudonocardiaceae</taxon>
        <taxon>Actinokineospora</taxon>
    </lineage>
</organism>
<feature type="domain" description="Nitroreductase" evidence="1">
    <location>
        <begin position="134"/>
        <end position="316"/>
    </location>
</feature>
<dbReference type="STRING" id="155974.SAMN04487818_112171"/>
<proteinExistence type="predicted"/>
<evidence type="ECO:0000313" key="3">
    <source>
        <dbReference type="Proteomes" id="UP000199051"/>
    </source>
</evidence>
<dbReference type="InterPro" id="IPR050627">
    <property type="entry name" value="Nitroreductase/BluB"/>
</dbReference>
<dbReference type="PANTHER" id="PTHR23026">
    <property type="entry name" value="NADPH NITROREDUCTASE"/>
    <property type="match status" value="1"/>
</dbReference>
<dbReference type="Pfam" id="PF00881">
    <property type="entry name" value="Nitroreductase"/>
    <property type="match status" value="1"/>
</dbReference>
<name>A0A1H9X210_9PSEU</name>
<dbReference type="GO" id="GO:0016491">
    <property type="term" value="F:oxidoreductase activity"/>
    <property type="evidence" value="ECO:0007669"/>
    <property type="project" value="InterPro"/>
</dbReference>
<reference evidence="3" key="1">
    <citation type="submission" date="2016-10" db="EMBL/GenBank/DDBJ databases">
        <authorList>
            <person name="Varghese N."/>
            <person name="Submissions S."/>
        </authorList>
    </citation>
    <scope>NUCLEOTIDE SEQUENCE [LARGE SCALE GENOMIC DNA]</scope>
    <source>
        <strain evidence="3">DSM 44260</strain>
    </source>
</reference>
<evidence type="ECO:0000313" key="2">
    <source>
        <dbReference type="EMBL" id="SES40216.1"/>
    </source>
</evidence>
<dbReference type="PANTHER" id="PTHR23026:SF123">
    <property type="entry name" value="NAD(P)H NITROREDUCTASE RV3131-RELATED"/>
    <property type="match status" value="1"/>
</dbReference>
<evidence type="ECO:0000259" key="1">
    <source>
        <dbReference type="Pfam" id="PF00881"/>
    </source>
</evidence>